<dbReference type="GO" id="GO:0038023">
    <property type="term" value="F:signaling receptor activity"/>
    <property type="evidence" value="ECO:0007669"/>
    <property type="project" value="TreeGrafter"/>
</dbReference>
<protein>
    <submittedName>
        <fullName evidence="9">Progestin and adipoQ receptor family member 3</fullName>
    </submittedName>
</protein>
<organism evidence="8 9">
    <name type="scientific">Syphacia muris</name>
    <dbReference type="NCBI Taxonomy" id="451379"/>
    <lineage>
        <taxon>Eukaryota</taxon>
        <taxon>Metazoa</taxon>
        <taxon>Ecdysozoa</taxon>
        <taxon>Nematoda</taxon>
        <taxon>Chromadorea</taxon>
        <taxon>Rhabditida</taxon>
        <taxon>Spirurina</taxon>
        <taxon>Oxyuridomorpha</taxon>
        <taxon>Oxyuroidea</taxon>
        <taxon>Oxyuridae</taxon>
        <taxon>Syphacia</taxon>
    </lineage>
</organism>
<evidence type="ECO:0000256" key="4">
    <source>
        <dbReference type="ARBA" id="ARBA00022989"/>
    </source>
</evidence>
<name>A0A0N5AMF4_9BILA</name>
<dbReference type="WBParaSite" id="SMUV_0000576001-mRNA-1">
    <property type="protein sequence ID" value="SMUV_0000576001-mRNA-1"/>
    <property type="gene ID" value="SMUV_0000576001"/>
</dbReference>
<evidence type="ECO:0000256" key="3">
    <source>
        <dbReference type="ARBA" id="ARBA00022692"/>
    </source>
</evidence>
<dbReference type="Pfam" id="PF03006">
    <property type="entry name" value="HlyIII"/>
    <property type="match status" value="1"/>
</dbReference>
<feature type="transmembrane region" description="Helical" evidence="7">
    <location>
        <begin position="91"/>
        <end position="113"/>
    </location>
</feature>
<evidence type="ECO:0000256" key="2">
    <source>
        <dbReference type="ARBA" id="ARBA00007018"/>
    </source>
</evidence>
<evidence type="ECO:0000313" key="8">
    <source>
        <dbReference type="Proteomes" id="UP000046393"/>
    </source>
</evidence>
<dbReference type="PANTHER" id="PTHR20855">
    <property type="entry name" value="ADIPOR/PROGESTIN RECEPTOR-RELATED"/>
    <property type="match status" value="1"/>
</dbReference>
<keyword evidence="6" id="KW-0479">Metal-binding</keyword>
<evidence type="ECO:0000256" key="5">
    <source>
        <dbReference type="ARBA" id="ARBA00023136"/>
    </source>
</evidence>
<dbReference type="STRING" id="451379.A0A0N5AMF4"/>
<dbReference type="GO" id="GO:0046872">
    <property type="term" value="F:metal ion binding"/>
    <property type="evidence" value="ECO:0007669"/>
    <property type="project" value="UniProtKB-KW"/>
</dbReference>
<feature type="transmembrane region" description="Helical" evidence="7">
    <location>
        <begin position="154"/>
        <end position="172"/>
    </location>
</feature>
<dbReference type="PANTHER" id="PTHR20855:SF15">
    <property type="entry name" value="PROGESTIN AND ADIPOQ RECEPTOR FAMILY MEMBER 3"/>
    <property type="match status" value="1"/>
</dbReference>
<feature type="transmembrane region" description="Helical" evidence="7">
    <location>
        <begin position="224"/>
        <end position="245"/>
    </location>
</feature>
<feature type="binding site" evidence="6">
    <location>
        <position position="111"/>
    </location>
    <ligand>
        <name>Zn(2+)</name>
        <dbReference type="ChEBI" id="CHEBI:29105"/>
    </ligand>
</feature>
<keyword evidence="3 7" id="KW-0812">Transmembrane</keyword>
<sequence length="306" mass="35779">MCNCVSEQGDGRRLLTQKDLNEAYWLNRHVHTAYRPPHLSTQDYLKSVFEWNNETINIWTHLIGFIYFSYQQYEFNKHFLPLFNASLLDHFVVTVSVFCAQICMLFSTSYHVFGCSSIPSRQKWLRFDVFGVTAGLIGMYTLGIYAAFYCFEELRTKYFTMLFGLFVFSMYMPSRNDFLKSKLFGTRVGYLHLTYIAIAAFGLFPTAHWVSLYGGLENEYVTKYLLSIVTLYTLTASAFVFYATMIPERFKPGFFDILGSSHQWWHSLIFAAMYFWYSSSTELLSSHHNGVEKCQINANVYNQTYF</sequence>
<feature type="binding site" evidence="6">
    <location>
        <position position="266"/>
    </location>
    <ligand>
        <name>Zn(2+)</name>
        <dbReference type="ChEBI" id="CHEBI:29105"/>
    </ligand>
</feature>
<dbReference type="InterPro" id="IPR004254">
    <property type="entry name" value="AdipoR/HlyIII-related"/>
</dbReference>
<reference evidence="9" key="1">
    <citation type="submission" date="2017-02" db="UniProtKB">
        <authorList>
            <consortium name="WormBaseParasite"/>
        </authorList>
    </citation>
    <scope>IDENTIFICATION</scope>
</reference>
<comment type="similarity">
    <text evidence="2">Belongs to the ADIPOR family.</text>
</comment>
<dbReference type="Proteomes" id="UP000046393">
    <property type="component" value="Unplaced"/>
</dbReference>
<feature type="transmembrane region" description="Helical" evidence="7">
    <location>
        <begin position="184"/>
        <end position="204"/>
    </location>
</feature>
<dbReference type="GO" id="GO:0016020">
    <property type="term" value="C:membrane"/>
    <property type="evidence" value="ECO:0007669"/>
    <property type="project" value="UniProtKB-SubCell"/>
</dbReference>
<proteinExistence type="inferred from homology"/>
<keyword evidence="4 7" id="KW-1133">Transmembrane helix</keyword>
<comment type="subcellular location">
    <subcellularLocation>
        <location evidence="1">Membrane</location>
        <topology evidence="1">Multi-pass membrane protein</topology>
    </subcellularLocation>
</comment>
<evidence type="ECO:0000256" key="1">
    <source>
        <dbReference type="ARBA" id="ARBA00004141"/>
    </source>
</evidence>
<evidence type="ECO:0000313" key="9">
    <source>
        <dbReference type="WBParaSite" id="SMUV_0000576001-mRNA-1"/>
    </source>
</evidence>
<feature type="binding site" evidence="6">
    <location>
        <position position="262"/>
    </location>
    <ligand>
        <name>Zn(2+)</name>
        <dbReference type="ChEBI" id="CHEBI:29105"/>
    </ligand>
</feature>
<dbReference type="AlphaFoldDB" id="A0A0N5AMF4"/>
<keyword evidence="6" id="KW-0862">Zinc</keyword>
<feature type="transmembrane region" description="Helical" evidence="7">
    <location>
        <begin position="125"/>
        <end position="148"/>
    </location>
</feature>
<keyword evidence="5 7" id="KW-0472">Membrane</keyword>
<evidence type="ECO:0000256" key="7">
    <source>
        <dbReference type="SAM" id="Phobius"/>
    </source>
</evidence>
<evidence type="ECO:0000256" key="6">
    <source>
        <dbReference type="PIRSR" id="PIRSR604254-1"/>
    </source>
</evidence>
<keyword evidence="8" id="KW-1185">Reference proteome</keyword>
<accession>A0A0N5AMF4</accession>